<keyword evidence="2" id="KW-0449">Lipoprotein</keyword>
<proteinExistence type="inferred from homology"/>
<evidence type="ECO:0000313" key="4">
    <source>
        <dbReference type="Proteomes" id="UP001629462"/>
    </source>
</evidence>
<accession>A0ABW9CPG8</accession>
<keyword evidence="2" id="KW-0564">Palmitate</keyword>
<name>A0ABW9CPG8_9BURK</name>
<dbReference type="Gene3D" id="1.20.1600.10">
    <property type="entry name" value="Outer membrane efflux proteins (OEP)"/>
    <property type="match status" value="1"/>
</dbReference>
<feature type="signal peptide" evidence="2">
    <location>
        <begin position="1"/>
        <end position="22"/>
    </location>
</feature>
<evidence type="ECO:0000313" key="3">
    <source>
        <dbReference type="EMBL" id="MFM0519887.1"/>
    </source>
</evidence>
<dbReference type="Proteomes" id="UP001629462">
    <property type="component" value="Unassembled WGS sequence"/>
</dbReference>
<dbReference type="Pfam" id="PF02321">
    <property type="entry name" value="OEP"/>
    <property type="match status" value="2"/>
</dbReference>
<keyword evidence="2" id="KW-0472">Membrane</keyword>
<dbReference type="InterPro" id="IPR010131">
    <property type="entry name" value="MdtP/NodT-like"/>
</dbReference>
<gene>
    <name evidence="3" type="ORF">PQR08_20870</name>
</gene>
<comment type="subcellular location">
    <subcellularLocation>
        <location evidence="2">Cell membrane</location>
        <topology evidence="2">Lipid-anchor</topology>
    </subcellularLocation>
</comment>
<reference evidence="3 4" key="1">
    <citation type="journal article" date="2024" name="Chem. Sci.">
        <title>Discovery of megapolipeptins by genome mining of a Burkholderiales bacteria collection.</title>
        <authorList>
            <person name="Paulo B.S."/>
            <person name="Recchia M.J.J."/>
            <person name="Lee S."/>
            <person name="Fergusson C.H."/>
            <person name="Romanowski S.B."/>
            <person name="Hernandez A."/>
            <person name="Krull N."/>
            <person name="Liu D.Y."/>
            <person name="Cavanagh H."/>
            <person name="Bos A."/>
            <person name="Gray C.A."/>
            <person name="Murphy B.T."/>
            <person name="Linington R.G."/>
            <person name="Eustaquio A.S."/>
        </authorList>
    </citation>
    <scope>NUCLEOTIDE SEQUENCE [LARGE SCALE GENOMIC DNA]</scope>
    <source>
        <strain evidence="3 4">RL17-374-BIF-D</strain>
    </source>
</reference>
<keyword evidence="4" id="KW-1185">Reference proteome</keyword>
<dbReference type="NCBIfam" id="TIGR01845">
    <property type="entry name" value="outer_NodT"/>
    <property type="match status" value="1"/>
</dbReference>
<organism evidence="3 4">
    <name type="scientific">Caballeronia jiangsuensis</name>
    <dbReference type="NCBI Taxonomy" id="1458357"/>
    <lineage>
        <taxon>Bacteria</taxon>
        <taxon>Pseudomonadati</taxon>
        <taxon>Pseudomonadota</taxon>
        <taxon>Betaproteobacteria</taxon>
        <taxon>Burkholderiales</taxon>
        <taxon>Burkholderiaceae</taxon>
        <taxon>Caballeronia</taxon>
    </lineage>
</organism>
<dbReference type="RefSeq" id="WP_250484339.1">
    <property type="nucleotide sequence ID" value="NZ_JAQQDB010000019.1"/>
</dbReference>
<dbReference type="InterPro" id="IPR003423">
    <property type="entry name" value="OMP_efflux"/>
</dbReference>
<protein>
    <submittedName>
        <fullName evidence="3">Efflux transporter outer membrane subunit</fullName>
    </submittedName>
</protein>
<keyword evidence="2" id="KW-0732">Signal</keyword>
<keyword evidence="2" id="KW-1134">Transmembrane beta strand</keyword>
<feature type="chain" id="PRO_5044993904" evidence="2">
    <location>
        <begin position="23"/>
        <end position="475"/>
    </location>
</feature>
<keyword evidence="2" id="KW-0812">Transmembrane</keyword>
<dbReference type="Gene3D" id="2.20.200.10">
    <property type="entry name" value="Outer membrane efflux proteins (OEP)"/>
    <property type="match status" value="1"/>
</dbReference>
<evidence type="ECO:0000256" key="2">
    <source>
        <dbReference type="RuleBase" id="RU362097"/>
    </source>
</evidence>
<dbReference type="PROSITE" id="PS51257">
    <property type="entry name" value="PROKAR_LIPOPROTEIN"/>
    <property type="match status" value="1"/>
</dbReference>
<dbReference type="EMBL" id="JAQQDB010000019">
    <property type="protein sequence ID" value="MFM0519887.1"/>
    <property type="molecule type" value="Genomic_DNA"/>
</dbReference>
<comment type="caution">
    <text evidence="3">The sequence shown here is derived from an EMBL/GenBank/DDBJ whole genome shotgun (WGS) entry which is preliminary data.</text>
</comment>
<sequence length="475" mass="50150">MRTRCFLLIALLLGAGGGCSLKNPPDAADIRRDSLSNAHVPAAWTAQGATSGLVRADWIDTFGDPALNSLVEEAIAYNANLRVAAARVAQAAALVKVAGGELYPAASFLARPGGKLGGDGSGLKGWLVSASWEIDLWGRVRYGARAAEDQYASAQADADYARQSIAALVVKAWFGAIEAQMQYAIANDMVRHADALRDLAGHRLRIGKGSQIEVTSAQAAVQSYRDTARQLRLAREQSLRALELLLGRYPAAEVAVPASLGPLPPVLPTGVPADLLERRPDIVAAQRRISAAFDLARQADAARLPRVTLSAGLLSVSSELFLLADRDNPSWSVGAGILLPLFRGGALKAQAEYRTAEQDQALAGYGQVALQAFGEVENALAAESALRERETILARAVSDNAKLFDLQQVRYRIGSGDLVAVTQQELAYASSRSGLVRVQSEERMQLANLYLALGGGIDAASNGVDTGGASTADAR</sequence>
<dbReference type="PANTHER" id="PTHR30203">
    <property type="entry name" value="OUTER MEMBRANE CATION EFFLUX PROTEIN"/>
    <property type="match status" value="1"/>
</dbReference>
<evidence type="ECO:0000256" key="1">
    <source>
        <dbReference type="ARBA" id="ARBA00007613"/>
    </source>
</evidence>
<dbReference type="SUPFAM" id="SSF56954">
    <property type="entry name" value="Outer membrane efflux proteins (OEP)"/>
    <property type="match status" value="1"/>
</dbReference>
<comment type="similarity">
    <text evidence="1 2">Belongs to the outer membrane factor (OMF) (TC 1.B.17) family.</text>
</comment>